<sequence>MVEYNTTCIVGGTNILCDLKFDKKVPAEVSFTFHVEEDKSPEWIFSRELLKDAMNADGVSGHGDVAFYDHGDAISMLLRSPEGTGLAIFQRGVIKEFVNDIYSEVPDDSLNLSDDELSEWLDGLV</sequence>
<dbReference type="InterPro" id="IPR006776">
    <property type="entry name" value="SsgB"/>
</dbReference>
<name>A0A3T0ICW2_9CAUD</name>
<proteinExistence type="predicted"/>
<keyword evidence="4" id="KW-1185">Reference proteome</keyword>
<dbReference type="Gene3D" id="2.30.31.20">
    <property type="entry name" value="Sporulation-specific cell division protein SsgB"/>
    <property type="match status" value="1"/>
</dbReference>
<evidence type="ECO:0000313" key="4">
    <source>
        <dbReference type="Proteomes" id="UP000284334"/>
    </source>
</evidence>
<dbReference type="KEGG" id="vg:55612902"/>
<dbReference type="Proteomes" id="UP000284334">
    <property type="component" value="Segment"/>
</dbReference>
<dbReference type="RefSeq" id="YP_009842642.1">
    <property type="nucleotide sequence ID" value="NC_048742.1"/>
</dbReference>
<protein>
    <submittedName>
        <fullName evidence="3">Uncharacterized protein</fullName>
    </submittedName>
</protein>
<dbReference type="EMBL" id="MK061412">
    <property type="protein sequence ID" value="AZU97257.1"/>
    <property type="molecule type" value="Genomic_DNA"/>
</dbReference>
<dbReference type="Pfam" id="PF04686">
    <property type="entry name" value="SsgA"/>
    <property type="match status" value="1"/>
</dbReference>
<dbReference type="GeneID" id="55612902"/>
<dbReference type="InterPro" id="IPR038658">
    <property type="entry name" value="SsgB_sf"/>
</dbReference>
<accession>A0A3T0ICW2</accession>
<gene>
    <name evidence="3" type="primary">212</name>
    <name evidence="3" type="ORF">SEA_GILSON_212</name>
</gene>
<reference evidence="3 4" key="1">
    <citation type="submission" date="2018-10" db="EMBL/GenBank/DDBJ databases">
        <authorList>
            <person name="Soria N.A."/>
            <person name="Batley M.G."/>
            <person name="Hanafy A."/>
            <person name="Singh N."/>
            <person name="Shaffer C.D."/>
            <person name="Weston-Hafer K.A."/>
            <person name="Russell D.A."/>
            <person name="Pope W.H."/>
            <person name="Jacobs-Sera D."/>
            <person name="Hendrix R.W."/>
            <person name="Hatfull G.F."/>
        </authorList>
    </citation>
    <scope>NUCLEOTIDE SEQUENCE [LARGE SCALE GENOMIC DNA]</scope>
</reference>
<evidence type="ECO:0000256" key="2">
    <source>
        <dbReference type="ARBA" id="ARBA00023306"/>
    </source>
</evidence>
<evidence type="ECO:0000256" key="1">
    <source>
        <dbReference type="ARBA" id="ARBA00022618"/>
    </source>
</evidence>
<organism evidence="3 4">
    <name type="scientific">Streptomyces phage Gilson</name>
    <dbReference type="NCBI Taxonomy" id="2488789"/>
    <lineage>
        <taxon>Viruses</taxon>
        <taxon>Duplodnaviria</taxon>
        <taxon>Heunggongvirae</taxon>
        <taxon>Uroviricota</taxon>
        <taxon>Caudoviricetes</taxon>
        <taxon>Stanwilliamsviridae</taxon>
        <taxon>Loccivirinae</taxon>
        <taxon>Gilsonvirus</taxon>
        <taxon>Gilsonvirus gilson</taxon>
    </lineage>
</organism>
<keyword evidence="1" id="KW-0132">Cell division</keyword>
<dbReference type="GO" id="GO:0051301">
    <property type="term" value="P:cell division"/>
    <property type="evidence" value="ECO:0007669"/>
    <property type="project" value="UniProtKB-KW"/>
</dbReference>
<evidence type="ECO:0000313" key="3">
    <source>
        <dbReference type="EMBL" id="AZU97257.1"/>
    </source>
</evidence>
<keyword evidence="2" id="KW-0131">Cell cycle</keyword>